<dbReference type="GO" id="GO:0016740">
    <property type="term" value="F:transferase activity"/>
    <property type="evidence" value="ECO:0007669"/>
    <property type="project" value="UniProtKB-KW"/>
</dbReference>
<dbReference type="Gene3D" id="3.30.460.10">
    <property type="entry name" value="Beta Polymerase, domain 2"/>
    <property type="match status" value="1"/>
</dbReference>
<evidence type="ECO:0000313" key="2">
    <source>
        <dbReference type="EMBL" id="MBB3036567.1"/>
    </source>
</evidence>
<evidence type="ECO:0000259" key="1">
    <source>
        <dbReference type="Pfam" id="PF18765"/>
    </source>
</evidence>
<dbReference type="InterPro" id="IPR043519">
    <property type="entry name" value="NT_sf"/>
</dbReference>
<evidence type="ECO:0000313" key="3">
    <source>
        <dbReference type="Proteomes" id="UP000567922"/>
    </source>
</evidence>
<comment type="caution">
    <text evidence="2">The sequence shown here is derived from an EMBL/GenBank/DDBJ whole genome shotgun (WGS) entry which is preliminary data.</text>
</comment>
<gene>
    <name evidence="2" type="ORF">FHU29_001001</name>
</gene>
<dbReference type="InterPro" id="IPR052930">
    <property type="entry name" value="TA_antitoxin_MntA"/>
</dbReference>
<feature type="domain" description="Polymerase beta nucleotidyltransferase" evidence="1">
    <location>
        <begin position="11"/>
        <end position="95"/>
    </location>
</feature>
<dbReference type="PANTHER" id="PTHR43852:SF2">
    <property type="entry name" value="PROTEIN ADENYLYLTRANSFERASE MNTA"/>
    <property type="match status" value="1"/>
</dbReference>
<dbReference type="NCBIfam" id="NF047752">
    <property type="entry name" value="MntA_antitoxin"/>
    <property type="match status" value="1"/>
</dbReference>
<reference evidence="2 3" key="1">
    <citation type="submission" date="2020-08" db="EMBL/GenBank/DDBJ databases">
        <title>Sequencing the genomes of 1000 actinobacteria strains.</title>
        <authorList>
            <person name="Klenk H.-P."/>
        </authorList>
    </citation>
    <scope>NUCLEOTIDE SEQUENCE [LARGE SCALE GENOMIC DNA]</scope>
    <source>
        <strain evidence="2 3">DSM 45258</strain>
    </source>
</reference>
<organism evidence="2 3">
    <name type="scientific">Hoyosella altamirensis</name>
    <dbReference type="NCBI Taxonomy" id="616997"/>
    <lineage>
        <taxon>Bacteria</taxon>
        <taxon>Bacillati</taxon>
        <taxon>Actinomycetota</taxon>
        <taxon>Actinomycetes</taxon>
        <taxon>Mycobacteriales</taxon>
        <taxon>Hoyosellaceae</taxon>
        <taxon>Hoyosella</taxon>
    </lineage>
</organism>
<sequence>MDVEQAILRLARLVRDYPTVDLLILHGSRARGDAHPGSDWDFGYLAHGEVDHLGLLHEITQVLGTDDVDLVDLRAASGLLRFRAASEGRIIAESKHGRFNDFALAAALHWYDVAPVVREAQSEFLAGM</sequence>
<dbReference type="EMBL" id="JACHWS010000001">
    <property type="protein sequence ID" value="MBB3036567.1"/>
    <property type="molecule type" value="Genomic_DNA"/>
</dbReference>
<protein>
    <submittedName>
        <fullName evidence="2">Putative nucleotidyltransferase</fullName>
    </submittedName>
</protein>
<accession>A0A839RJI3</accession>
<dbReference type="AlphaFoldDB" id="A0A839RJI3"/>
<keyword evidence="2" id="KW-0808">Transferase</keyword>
<dbReference type="PANTHER" id="PTHR43852">
    <property type="entry name" value="NUCLEOTIDYLTRANSFERASE"/>
    <property type="match status" value="1"/>
</dbReference>
<dbReference type="RefSeq" id="WP_064441694.1">
    <property type="nucleotide sequence ID" value="NZ_BDDI01000015.1"/>
</dbReference>
<dbReference type="InterPro" id="IPR041633">
    <property type="entry name" value="Polbeta"/>
</dbReference>
<dbReference type="OrthoDB" id="5176171at2"/>
<name>A0A839RJI3_9ACTN</name>
<dbReference type="Pfam" id="PF18765">
    <property type="entry name" value="Polbeta"/>
    <property type="match status" value="1"/>
</dbReference>
<dbReference type="Proteomes" id="UP000567922">
    <property type="component" value="Unassembled WGS sequence"/>
</dbReference>
<proteinExistence type="predicted"/>
<keyword evidence="3" id="KW-1185">Reference proteome</keyword>
<dbReference type="SUPFAM" id="SSF81301">
    <property type="entry name" value="Nucleotidyltransferase"/>
    <property type="match status" value="1"/>
</dbReference>
<dbReference type="CDD" id="cd05403">
    <property type="entry name" value="NT_KNTase_like"/>
    <property type="match status" value="1"/>
</dbReference>